<evidence type="ECO:0000313" key="2">
    <source>
        <dbReference type="Proteomes" id="UP000887575"/>
    </source>
</evidence>
<dbReference type="WBParaSite" id="MBELARI_LOCUS18747">
    <property type="protein sequence ID" value="MBELARI_LOCUS18747"/>
    <property type="gene ID" value="MBELARI_LOCUS18747"/>
</dbReference>
<feature type="transmembrane region" description="Helical" evidence="1">
    <location>
        <begin position="54"/>
        <end position="72"/>
    </location>
</feature>
<dbReference type="Proteomes" id="UP000887575">
    <property type="component" value="Unassembled WGS sequence"/>
</dbReference>
<keyword evidence="1" id="KW-0812">Transmembrane</keyword>
<keyword evidence="2" id="KW-1185">Reference proteome</keyword>
<keyword evidence="1" id="KW-0472">Membrane</keyword>
<protein>
    <submittedName>
        <fullName evidence="3">Uncharacterized protein</fullName>
    </submittedName>
</protein>
<evidence type="ECO:0000313" key="3">
    <source>
        <dbReference type="WBParaSite" id="MBELARI_LOCUS18747"/>
    </source>
</evidence>
<dbReference type="AlphaFoldDB" id="A0AAF3EX71"/>
<sequence>MKLKIWRVEDPYVIFNYFSDEYKRASCIVLVLSFLLSLLYAAEYLAGVYLDDNAIVLFAVQLICVIILAYSLHSENQVAMCAFLILQGALILSRYLGVARAFITIFEPKSEWSYQKVYKKHGIDRKEKPSHAIFHIVYLSFIAISYSIFFYIVYRCRRYLLKLEDAKLRQQHCIVYDS</sequence>
<feature type="transmembrane region" description="Helical" evidence="1">
    <location>
        <begin position="25"/>
        <end position="42"/>
    </location>
</feature>
<name>A0AAF3EX71_9BILA</name>
<organism evidence="2 3">
    <name type="scientific">Mesorhabditis belari</name>
    <dbReference type="NCBI Taxonomy" id="2138241"/>
    <lineage>
        <taxon>Eukaryota</taxon>
        <taxon>Metazoa</taxon>
        <taxon>Ecdysozoa</taxon>
        <taxon>Nematoda</taxon>
        <taxon>Chromadorea</taxon>
        <taxon>Rhabditida</taxon>
        <taxon>Rhabditina</taxon>
        <taxon>Rhabditomorpha</taxon>
        <taxon>Rhabditoidea</taxon>
        <taxon>Rhabditidae</taxon>
        <taxon>Mesorhabditinae</taxon>
        <taxon>Mesorhabditis</taxon>
    </lineage>
</organism>
<proteinExistence type="predicted"/>
<accession>A0AAF3EX71</accession>
<reference evidence="3" key="1">
    <citation type="submission" date="2024-02" db="UniProtKB">
        <authorList>
            <consortium name="WormBaseParasite"/>
        </authorList>
    </citation>
    <scope>IDENTIFICATION</scope>
</reference>
<feature type="transmembrane region" description="Helical" evidence="1">
    <location>
        <begin position="132"/>
        <end position="154"/>
    </location>
</feature>
<keyword evidence="1" id="KW-1133">Transmembrane helix</keyword>
<evidence type="ECO:0000256" key="1">
    <source>
        <dbReference type="SAM" id="Phobius"/>
    </source>
</evidence>
<feature type="transmembrane region" description="Helical" evidence="1">
    <location>
        <begin position="79"/>
        <end position="103"/>
    </location>
</feature>